<dbReference type="GeneID" id="18762468"/>
<evidence type="ECO:0000256" key="1">
    <source>
        <dbReference type="SAM" id="Phobius"/>
    </source>
</evidence>
<feature type="domain" description="Acyltransferase 3" evidence="2">
    <location>
        <begin position="76"/>
        <end position="437"/>
    </location>
</feature>
<dbReference type="eggNOG" id="ENOG502SHP9">
    <property type="taxonomic scope" value="Eukaryota"/>
</dbReference>
<feature type="transmembrane region" description="Helical" evidence="1">
    <location>
        <begin position="241"/>
        <end position="262"/>
    </location>
</feature>
<keyword evidence="1" id="KW-0812">Transmembrane</keyword>
<sequence length="501" mass="57747">MSSSTFNLGSPTSWGKVNRFHDSHEDLLEKGYWQGINSEARNPNLRRAFHKFVDIVRPSILTQGPAANKPLFPTSYLDGLRGFAALLVYIQHHELWVREADGDGEIFENGFGYNGKHHFATFPFIRLFFSGGHFAVPIFFVISGYVLSAKPLQLSEAEEYSKFSDNVSSALFRRWLRLWMPVMATTFIYMTLAHYPGFYTDDYVHKATYGEEVWEWCVQTKNFSFMFDMSGNPFFPFNGHIWTIPVEFKGSIVIYLSVIALARCARNARLCCELVLIYYFLYISDGAFYAMFMGGQLLAHLDLLALNKNLPLILARLEPYREIIAYHLLIIGLYLGGVPAHNQDLNVVRNTRGWYYLSFLKPQAVFDYKWFYMFWAAIFTVAAVPHVGWLKRFFEGRFCQYLGRISFGLYLCHGPVLFILGDRLYSAAGWTRIKHLMAMPQWVNAWPLSHAGPLGLEWGLLVPNLILLPVTLWFAEICTRFIDTPSVKFGQNLYKRLQRGT</sequence>
<name>K1WSE7_MARBU</name>
<dbReference type="HOGENOM" id="CLU_005679_13_3_1"/>
<reference evidence="3 4" key="1">
    <citation type="journal article" date="2012" name="BMC Genomics">
        <title>Sequencing the genome of Marssonina brunnea reveals fungus-poplar co-evolution.</title>
        <authorList>
            <person name="Zhu S."/>
            <person name="Cao Y.-Z."/>
            <person name="Jiang C."/>
            <person name="Tan B.-Y."/>
            <person name="Wang Z."/>
            <person name="Feng S."/>
            <person name="Zhang L."/>
            <person name="Su X.-H."/>
            <person name="Brejova B."/>
            <person name="Vinar T."/>
            <person name="Xu M."/>
            <person name="Wang M.-X."/>
            <person name="Zhang S.-G."/>
            <person name="Huang M.-R."/>
            <person name="Wu R."/>
            <person name="Zhou Y."/>
        </authorList>
    </citation>
    <scope>NUCLEOTIDE SEQUENCE [LARGE SCALE GENOMIC DNA]</scope>
    <source>
        <strain evidence="3 4">MB_m1</strain>
    </source>
</reference>
<dbReference type="InterPro" id="IPR002656">
    <property type="entry name" value="Acyl_transf_3_dom"/>
</dbReference>
<gene>
    <name evidence="3" type="ORF">MBM_06533</name>
</gene>
<dbReference type="GO" id="GO:0016747">
    <property type="term" value="F:acyltransferase activity, transferring groups other than amino-acyl groups"/>
    <property type="evidence" value="ECO:0007669"/>
    <property type="project" value="InterPro"/>
</dbReference>
<feature type="transmembrane region" description="Helical" evidence="1">
    <location>
        <begin position="178"/>
        <end position="195"/>
    </location>
</feature>
<keyword evidence="4" id="KW-1185">Reference proteome</keyword>
<keyword evidence="1" id="KW-1133">Transmembrane helix</keyword>
<evidence type="ECO:0000313" key="4">
    <source>
        <dbReference type="Proteomes" id="UP000006753"/>
    </source>
</evidence>
<feature type="transmembrane region" description="Helical" evidence="1">
    <location>
        <begin position="274"/>
        <end position="299"/>
    </location>
</feature>
<accession>K1WSE7</accession>
<keyword evidence="3" id="KW-0012">Acyltransferase</keyword>
<organism evidence="3 4">
    <name type="scientific">Marssonina brunnea f. sp. multigermtubi (strain MB_m1)</name>
    <name type="common">Marssonina leaf spot fungus</name>
    <dbReference type="NCBI Taxonomy" id="1072389"/>
    <lineage>
        <taxon>Eukaryota</taxon>
        <taxon>Fungi</taxon>
        <taxon>Dikarya</taxon>
        <taxon>Ascomycota</taxon>
        <taxon>Pezizomycotina</taxon>
        <taxon>Leotiomycetes</taxon>
        <taxon>Helotiales</taxon>
        <taxon>Drepanopezizaceae</taxon>
        <taxon>Drepanopeziza</taxon>
    </lineage>
</organism>
<dbReference type="Proteomes" id="UP000006753">
    <property type="component" value="Unassembled WGS sequence"/>
</dbReference>
<dbReference type="STRING" id="1072389.K1WSE7"/>
<dbReference type="PANTHER" id="PTHR23028">
    <property type="entry name" value="ACETYLTRANSFERASE"/>
    <property type="match status" value="1"/>
</dbReference>
<dbReference type="OrthoDB" id="5819582at2759"/>
<dbReference type="InterPro" id="IPR050879">
    <property type="entry name" value="Acyltransferase_3"/>
</dbReference>
<protein>
    <submittedName>
        <fullName evidence="3">Acyltransferase</fullName>
    </submittedName>
</protein>
<feature type="transmembrane region" description="Helical" evidence="1">
    <location>
        <begin position="401"/>
        <end position="420"/>
    </location>
</feature>
<feature type="transmembrane region" description="Helical" evidence="1">
    <location>
        <begin position="124"/>
        <end position="147"/>
    </location>
</feature>
<evidence type="ECO:0000313" key="3">
    <source>
        <dbReference type="EMBL" id="EKD15317.1"/>
    </source>
</evidence>
<dbReference type="KEGG" id="mbe:MBM_06533"/>
<dbReference type="RefSeq" id="XP_007294422.1">
    <property type="nucleotide sequence ID" value="XM_007294360.1"/>
</dbReference>
<dbReference type="EMBL" id="JH921442">
    <property type="protein sequence ID" value="EKD15317.1"/>
    <property type="molecule type" value="Genomic_DNA"/>
</dbReference>
<dbReference type="OMA" id="WINRFPF"/>
<dbReference type="PANTHER" id="PTHR23028:SF125">
    <property type="entry name" value="ACYLTRANSFERASE"/>
    <property type="match status" value="1"/>
</dbReference>
<proteinExistence type="predicted"/>
<keyword evidence="1" id="KW-0472">Membrane</keyword>
<dbReference type="InParanoid" id="K1WSE7"/>
<feature type="transmembrane region" description="Helical" evidence="1">
    <location>
        <begin position="370"/>
        <end position="389"/>
    </location>
</feature>
<keyword evidence="3" id="KW-0808">Transferase</keyword>
<dbReference type="AlphaFoldDB" id="K1WSE7"/>
<evidence type="ECO:0000259" key="2">
    <source>
        <dbReference type="Pfam" id="PF01757"/>
    </source>
</evidence>
<dbReference type="Pfam" id="PF01757">
    <property type="entry name" value="Acyl_transf_3"/>
    <property type="match status" value="1"/>
</dbReference>